<proteinExistence type="predicted"/>
<gene>
    <name evidence="5" type="ORF">GSI_07323</name>
</gene>
<dbReference type="Gene3D" id="6.10.140.2220">
    <property type="match status" value="1"/>
</dbReference>
<keyword evidence="3" id="KW-0862">Zinc</keyword>
<reference evidence="5 6" key="1">
    <citation type="journal article" date="2015" name="Sci. Rep.">
        <title>Chromosome-level genome map provides insights into diverse defense mechanisms in the medicinal fungus Ganoderma sinense.</title>
        <authorList>
            <person name="Zhu Y."/>
            <person name="Xu J."/>
            <person name="Sun C."/>
            <person name="Zhou S."/>
            <person name="Xu H."/>
            <person name="Nelson D.R."/>
            <person name="Qian J."/>
            <person name="Song J."/>
            <person name="Luo H."/>
            <person name="Xiang L."/>
            <person name="Li Y."/>
            <person name="Xu Z."/>
            <person name="Ji A."/>
            <person name="Wang L."/>
            <person name="Lu S."/>
            <person name="Hayward A."/>
            <person name="Sun W."/>
            <person name="Li X."/>
            <person name="Schwartz D.C."/>
            <person name="Wang Y."/>
            <person name="Chen S."/>
        </authorList>
    </citation>
    <scope>NUCLEOTIDE SEQUENCE [LARGE SCALE GENOMIC DNA]</scope>
    <source>
        <strain evidence="5 6">ZZ0214-1</strain>
    </source>
</reference>
<keyword evidence="6" id="KW-1185">Reference proteome</keyword>
<protein>
    <recommendedName>
        <fullName evidence="4">MYND-type domain-containing protein</fullName>
    </recommendedName>
</protein>
<sequence>MLYCTKQCQKRAWEFHKDLCGPKTEEEAAKLGYSSMASVVIALKRWASAHTWALQAMVEAIAHKTGGGIDDHLENQRAIVFVVSQGKQDRKGPRNPAKAFHLDNGGLVHKAEQYFLDENWHILESRCNNLTAAMRASLPETERRAFAGFINVAFHFLPTGMTSFHHYPVYRLRTHGGRPSYDISTTEEERALYSDVVQICSSYLTQGLALRAPGGDYNRPSLPEVGSYERVKKKWTWVRFPNYGWSTYKAKDSPPKLTAETLMRYHGLLAQRNFDENLFDASQC</sequence>
<keyword evidence="1" id="KW-0479">Metal-binding</keyword>
<evidence type="ECO:0000256" key="2">
    <source>
        <dbReference type="ARBA" id="ARBA00022771"/>
    </source>
</evidence>
<dbReference type="Proteomes" id="UP000230002">
    <property type="component" value="Unassembled WGS sequence"/>
</dbReference>
<evidence type="ECO:0000256" key="3">
    <source>
        <dbReference type="ARBA" id="ARBA00022833"/>
    </source>
</evidence>
<comment type="caution">
    <text evidence="5">The sequence shown here is derived from an EMBL/GenBank/DDBJ whole genome shotgun (WGS) entry which is preliminary data.</text>
</comment>
<dbReference type="SUPFAM" id="SSF144232">
    <property type="entry name" value="HIT/MYND zinc finger-like"/>
    <property type="match status" value="1"/>
</dbReference>
<evidence type="ECO:0000256" key="1">
    <source>
        <dbReference type="ARBA" id="ARBA00022723"/>
    </source>
</evidence>
<accession>A0A2G8SA55</accession>
<evidence type="ECO:0000313" key="6">
    <source>
        <dbReference type="Proteomes" id="UP000230002"/>
    </source>
</evidence>
<dbReference type="AlphaFoldDB" id="A0A2G8SA55"/>
<dbReference type="Pfam" id="PF01753">
    <property type="entry name" value="zf-MYND"/>
    <property type="match status" value="1"/>
</dbReference>
<dbReference type="InterPro" id="IPR002893">
    <property type="entry name" value="Znf_MYND"/>
</dbReference>
<dbReference type="GO" id="GO:0008270">
    <property type="term" value="F:zinc ion binding"/>
    <property type="evidence" value="ECO:0007669"/>
    <property type="project" value="UniProtKB-KW"/>
</dbReference>
<name>A0A2G8SA55_9APHY</name>
<organism evidence="5 6">
    <name type="scientific">Ganoderma sinense ZZ0214-1</name>
    <dbReference type="NCBI Taxonomy" id="1077348"/>
    <lineage>
        <taxon>Eukaryota</taxon>
        <taxon>Fungi</taxon>
        <taxon>Dikarya</taxon>
        <taxon>Basidiomycota</taxon>
        <taxon>Agaricomycotina</taxon>
        <taxon>Agaricomycetes</taxon>
        <taxon>Polyporales</taxon>
        <taxon>Polyporaceae</taxon>
        <taxon>Ganoderma</taxon>
    </lineage>
</organism>
<evidence type="ECO:0000259" key="4">
    <source>
        <dbReference type="Pfam" id="PF01753"/>
    </source>
</evidence>
<dbReference type="EMBL" id="AYKW01000014">
    <property type="protein sequence ID" value="PIL30621.1"/>
    <property type="molecule type" value="Genomic_DNA"/>
</dbReference>
<evidence type="ECO:0000313" key="5">
    <source>
        <dbReference type="EMBL" id="PIL30621.1"/>
    </source>
</evidence>
<dbReference type="OrthoDB" id="2734765at2759"/>
<keyword evidence="2" id="KW-0863">Zinc-finger</keyword>
<feature type="domain" description="MYND-type" evidence="4">
    <location>
        <begin position="2"/>
        <end position="20"/>
    </location>
</feature>